<dbReference type="RefSeq" id="WP_092548142.1">
    <property type="nucleotide sequence ID" value="NZ_FNPZ01000001.1"/>
</dbReference>
<dbReference type="Proteomes" id="UP000198891">
    <property type="component" value="Unassembled WGS sequence"/>
</dbReference>
<organism evidence="1 2">
    <name type="scientific">Herbiconiux ginsengi</name>
    <dbReference type="NCBI Taxonomy" id="381665"/>
    <lineage>
        <taxon>Bacteria</taxon>
        <taxon>Bacillati</taxon>
        <taxon>Actinomycetota</taxon>
        <taxon>Actinomycetes</taxon>
        <taxon>Micrococcales</taxon>
        <taxon>Microbacteriaceae</taxon>
        <taxon>Herbiconiux</taxon>
    </lineage>
</organism>
<reference evidence="1 2" key="1">
    <citation type="submission" date="2016-10" db="EMBL/GenBank/DDBJ databases">
        <authorList>
            <person name="de Groot N.N."/>
        </authorList>
    </citation>
    <scope>NUCLEOTIDE SEQUENCE [LARGE SCALE GENOMIC DNA]</scope>
    <source>
        <strain evidence="1 2">CGMCC 4.3491</strain>
    </source>
</reference>
<accession>A0A1H3K6Q5</accession>
<sequence length="815" mass="89868">MSHRSLERVGLETSLKPFPSWSEADLEATATIMFDQWRDLVGAARSAAVLLWIADGSEILEWDLDFDREVTWANSVGFSNTEYDPYSHTVTPDNTAQPFRADVPPLRYRDIRRLVAAIRRVGERMLGVPVTVGATFDPGPEFATSRFKYEEHPEIVAGDDEQRLGKLIRMIRANSVLHADERSFAGFPDGVPEGTPFGVFLGRQAASYLAEMGFDYLWLSNGFGFSAYSWTPLGETYNGDEFLSERVASVSATLLEFWRTFLGECPFPVEVRGTNFSTGIDLGGDAVPTREIYAAGVFRNPPPNSPWGPLNEDFGIEMSGYLSRIAEVPSDGFLFRFYVNDPWFWQNPWWDFYNREPFDIYLPLSVSRLDDRGRVRTASDVQFLSIDTERGGLDPRAGREVSGYVLRALESAPDEAGPVVWVYPFDEYADDALADPESVRHPYFEDWYLTAAINAGAPVNTVASTRMLSAAVAAGSLDGRILVVPTRALRGTVLELLETLTARGASVLAYGPADRADDRGRRLLGLTLADGIEGDLELETALDADADAIADEPARRVLRHSSTLSGGAIREIAEPDATVLASVRSGADVRAYATRQGSSAWVRGSSTFDRAPMDDHGFRHSRPLDPREFEEAGAILGRVLGELGVSCRFIRRDAASRAAVQSLHQNGNATWLNGYLADTTTRPRYRLPLGAPVLTGLEGWYADGHTEYSFGKTLHAEARVFMHQQDAATVTCRELSPYPYSMSRTLKATGFTDARVTITVPRDATRVILVRDDQAALNLIGDVVASRDVTADVVDGRLALEHVTGSIIVSWSENR</sequence>
<dbReference type="STRING" id="381665.SAMN05216554_0446"/>
<dbReference type="EMBL" id="FNPZ01000001">
    <property type="protein sequence ID" value="SDY47843.1"/>
    <property type="molecule type" value="Genomic_DNA"/>
</dbReference>
<dbReference type="OrthoDB" id="5137336at2"/>
<proteinExistence type="predicted"/>
<name>A0A1H3K6Q5_9MICO</name>
<evidence type="ECO:0000313" key="2">
    <source>
        <dbReference type="Proteomes" id="UP000198891"/>
    </source>
</evidence>
<gene>
    <name evidence="1" type="ORF">SAMN05216554_0446</name>
</gene>
<evidence type="ECO:0008006" key="3">
    <source>
        <dbReference type="Google" id="ProtNLM"/>
    </source>
</evidence>
<protein>
    <recommendedName>
        <fullName evidence="3">Beta-galactosidase trimerisation domain-containing protein</fullName>
    </recommendedName>
</protein>
<evidence type="ECO:0000313" key="1">
    <source>
        <dbReference type="EMBL" id="SDY47843.1"/>
    </source>
</evidence>
<dbReference type="AlphaFoldDB" id="A0A1H3K6Q5"/>
<keyword evidence="2" id="KW-1185">Reference proteome</keyword>